<evidence type="ECO:0000313" key="1">
    <source>
        <dbReference type="EMBL" id="SDE79658.1"/>
    </source>
</evidence>
<dbReference type="Proteomes" id="UP000198972">
    <property type="component" value="Unassembled WGS sequence"/>
</dbReference>
<dbReference type="AlphaFoldDB" id="A0A1G7FUV0"/>
<protein>
    <submittedName>
        <fullName evidence="1">Uncharacterized protein</fullName>
    </submittedName>
</protein>
<dbReference type="STRING" id="670482.SAMN04488542_102158"/>
<name>A0A1G7FUV0_9BACL</name>
<proteinExistence type="predicted"/>
<gene>
    <name evidence="1" type="ORF">SAMN04488542_102158</name>
</gene>
<evidence type="ECO:0000313" key="2">
    <source>
        <dbReference type="Proteomes" id="UP000198972"/>
    </source>
</evidence>
<organism evidence="1 2">
    <name type="scientific">Fontibacillus panacisegetis</name>
    <dbReference type="NCBI Taxonomy" id="670482"/>
    <lineage>
        <taxon>Bacteria</taxon>
        <taxon>Bacillati</taxon>
        <taxon>Bacillota</taxon>
        <taxon>Bacilli</taxon>
        <taxon>Bacillales</taxon>
        <taxon>Paenibacillaceae</taxon>
        <taxon>Fontibacillus</taxon>
    </lineage>
</organism>
<keyword evidence="2" id="KW-1185">Reference proteome</keyword>
<reference evidence="1 2" key="1">
    <citation type="submission" date="2016-10" db="EMBL/GenBank/DDBJ databases">
        <authorList>
            <person name="de Groot N.N."/>
        </authorList>
    </citation>
    <scope>NUCLEOTIDE SEQUENCE [LARGE SCALE GENOMIC DNA]</scope>
    <source>
        <strain evidence="1 2">DSM 28129</strain>
    </source>
</reference>
<dbReference type="RefSeq" id="WP_245742248.1">
    <property type="nucleotide sequence ID" value="NZ_FNBG01000002.1"/>
</dbReference>
<sequence length="83" mass="9698">MTSFDWLDLSALDGIEEEVQEIFCGSLFVDEARSNAICLALRERIERLQEIIHTREPQAWLDDHSTDVKENIEYSRLLEAEED</sequence>
<dbReference type="EMBL" id="FNBG01000002">
    <property type="protein sequence ID" value="SDE79658.1"/>
    <property type="molecule type" value="Genomic_DNA"/>
</dbReference>
<accession>A0A1G7FUV0</accession>